<dbReference type="GO" id="GO:0004644">
    <property type="term" value="F:phosphoribosylglycinamide formyltransferase activity"/>
    <property type="evidence" value="ECO:0007669"/>
    <property type="project" value="UniProtKB-UniRule"/>
</dbReference>
<organism evidence="8 9">
    <name type="scientific">Umboniibacter marinipuniceus</name>
    <dbReference type="NCBI Taxonomy" id="569599"/>
    <lineage>
        <taxon>Bacteria</taxon>
        <taxon>Pseudomonadati</taxon>
        <taxon>Pseudomonadota</taxon>
        <taxon>Gammaproteobacteria</taxon>
        <taxon>Cellvibrionales</taxon>
        <taxon>Cellvibrionaceae</taxon>
        <taxon>Umboniibacter</taxon>
    </lineage>
</organism>
<dbReference type="PANTHER" id="PTHR43369">
    <property type="entry name" value="PHOSPHORIBOSYLGLYCINAMIDE FORMYLTRANSFERASE"/>
    <property type="match status" value="1"/>
</dbReference>
<feature type="binding site" evidence="6">
    <location>
        <begin position="12"/>
        <end position="14"/>
    </location>
    <ligand>
        <name>N(1)-(5-phospho-beta-D-ribosyl)glycinamide</name>
        <dbReference type="ChEBI" id="CHEBI:143788"/>
    </ligand>
</feature>
<dbReference type="PROSITE" id="PS00373">
    <property type="entry name" value="GART"/>
    <property type="match status" value="1"/>
</dbReference>
<dbReference type="AlphaFoldDB" id="A0A3M0AFW2"/>
<reference evidence="8 9" key="1">
    <citation type="submission" date="2018-10" db="EMBL/GenBank/DDBJ databases">
        <title>Genomic Encyclopedia of Type Strains, Phase IV (KMG-IV): sequencing the most valuable type-strain genomes for metagenomic binning, comparative biology and taxonomic classification.</title>
        <authorList>
            <person name="Goeker M."/>
        </authorList>
    </citation>
    <scope>NUCLEOTIDE SEQUENCE [LARGE SCALE GENOMIC DNA]</scope>
    <source>
        <strain evidence="8 9">DSM 25080</strain>
    </source>
</reference>
<evidence type="ECO:0000256" key="6">
    <source>
        <dbReference type="HAMAP-Rule" id="MF_01930"/>
    </source>
</evidence>
<comment type="catalytic activity">
    <reaction evidence="5 6">
        <text>N(1)-(5-phospho-beta-D-ribosyl)glycinamide + (6R)-10-formyltetrahydrofolate = N(2)-formyl-N(1)-(5-phospho-beta-D-ribosyl)glycinamide + (6S)-5,6,7,8-tetrahydrofolate + H(+)</text>
        <dbReference type="Rhea" id="RHEA:15053"/>
        <dbReference type="ChEBI" id="CHEBI:15378"/>
        <dbReference type="ChEBI" id="CHEBI:57453"/>
        <dbReference type="ChEBI" id="CHEBI:143788"/>
        <dbReference type="ChEBI" id="CHEBI:147286"/>
        <dbReference type="ChEBI" id="CHEBI:195366"/>
        <dbReference type="EC" id="2.1.2.2"/>
    </reaction>
</comment>
<evidence type="ECO:0000313" key="8">
    <source>
        <dbReference type="EMBL" id="RMA81385.1"/>
    </source>
</evidence>
<dbReference type="Proteomes" id="UP000267187">
    <property type="component" value="Unassembled WGS sequence"/>
</dbReference>
<dbReference type="InterPro" id="IPR002376">
    <property type="entry name" value="Formyl_transf_N"/>
</dbReference>
<dbReference type="InterPro" id="IPR001555">
    <property type="entry name" value="GART_AS"/>
</dbReference>
<evidence type="ECO:0000313" key="9">
    <source>
        <dbReference type="Proteomes" id="UP000267187"/>
    </source>
</evidence>
<comment type="function">
    <text evidence="6">Catalyzes the transfer of a formyl group from 10-formyltetrahydrofolate to 5-phospho-ribosyl-glycinamide (GAR), producing 5-phospho-ribosyl-N-formylglycinamide (FGAR) and tetrahydrofolate.</text>
</comment>
<evidence type="ECO:0000256" key="5">
    <source>
        <dbReference type="ARBA" id="ARBA00047664"/>
    </source>
</evidence>
<dbReference type="UniPathway" id="UPA00074">
    <property type="reaction ID" value="UER00126"/>
</dbReference>
<protein>
    <recommendedName>
        <fullName evidence="6">Phosphoribosylglycinamide formyltransferase</fullName>
        <ecNumber evidence="6">2.1.2.2</ecNumber>
    </recommendedName>
    <alternativeName>
        <fullName evidence="6">5'-phosphoribosylglycinamide transformylase</fullName>
    </alternativeName>
    <alternativeName>
        <fullName evidence="6">GAR transformylase</fullName>
        <shortName evidence="6">GART</shortName>
    </alternativeName>
</protein>
<dbReference type="GO" id="GO:0005829">
    <property type="term" value="C:cytosol"/>
    <property type="evidence" value="ECO:0007669"/>
    <property type="project" value="TreeGrafter"/>
</dbReference>
<feature type="site" description="Raises pKa of active site His" evidence="6">
    <location>
        <position position="145"/>
    </location>
</feature>
<dbReference type="EMBL" id="REFJ01000002">
    <property type="protein sequence ID" value="RMA81385.1"/>
    <property type="molecule type" value="Genomic_DNA"/>
</dbReference>
<evidence type="ECO:0000256" key="2">
    <source>
        <dbReference type="ARBA" id="ARBA00022679"/>
    </source>
</evidence>
<sequence length="221" mass="24177">MKRIIVLASGSGTNLQAIIDADQRNAFAGNVVGVISNVPTARCLTRAEEHGIKSVAIDHTQFGSREEFEAQLSEAVDAFAPDLIILAGFMRILTPVFVDKYLGKLINIHPSLLPKYPGLNTHQRAIDAGDEFAGATVHYVTAELDGGPPIIQGKTPIDPDMTAKSLAERILFDVEHHIFPVAVSWFCDNRLRYENGRALLDNKVIDNSGILWKTSEQVSQS</sequence>
<dbReference type="NCBIfam" id="TIGR00639">
    <property type="entry name" value="PurN"/>
    <property type="match status" value="1"/>
</dbReference>
<dbReference type="HAMAP" id="MF_01930">
    <property type="entry name" value="PurN"/>
    <property type="match status" value="1"/>
</dbReference>
<comment type="caution">
    <text evidence="8">The sequence shown here is derived from an EMBL/GenBank/DDBJ whole genome shotgun (WGS) entry which is preliminary data.</text>
</comment>
<dbReference type="PANTHER" id="PTHR43369:SF2">
    <property type="entry name" value="PHOSPHORIBOSYLGLYCINAMIDE FORMYLTRANSFERASE"/>
    <property type="match status" value="1"/>
</dbReference>
<evidence type="ECO:0000256" key="1">
    <source>
        <dbReference type="ARBA" id="ARBA00005054"/>
    </source>
</evidence>
<feature type="domain" description="Formyl transferase N-terminal" evidence="7">
    <location>
        <begin position="2"/>
        <end position="182"/>
    </location>
</feature>
<evidence type="ECO:0000256" key="3">
    <source>
        <dbReference type="ARBA" id="ARBA00022755"/>
    </source>
</evidence>
<dbReference type="RefSeq" id="WP_121876528.1">
    <property type="nucleotide sequence ID" value="NZ_REFJ01000002.1"/>
</dbReference>
<keyword evidence="2 6" id="KW-0808">Transferase</keyword>
<proteinExistence type="inferred from homology"/>
<dbReference type="Gene3D" id="3.40.50.170">
    <property type="entry name" value="Formyl transferase, N-terminal domain"/>
    <property type="match status" value="1"/>
</dbReference>
<dbReference type="Pfam" id="PF00551">
    <property type="entry name" value="Formyl_trans_N"/>
    <property type="match status" value="1"/>
</dbReference>
<comment type="pathway">
    <text evidence="1 6">Purine metabolism; IMP biosynthesis via de novo pathway; N(2)-formyl-N(1)-(5-phospho-D-ribosyl)glycinamide from N(1)-(5-phospho-D-ribosyl)glycinamide (10-formyl THF route): step 1/1.</text>
</comment>
<dbReference type="InterPro" id="IPR036477">
    <property type="entry name" value="Formyl_transf_N_sf"/>
</dbReference>
<comment type="similarity">
    <text evidence="4 6">Belongs to the GART family.</text>
</comment>
<keyword evidence="3 6" id="KW-0658">Purine biosynthesis</keyword>
<feature type="binding site" evidence="6">
    <location>
        <begin position="90"/>
        <end position="93"/>
    </location>
    <ligand>
        <name>(6R)-10-formyltetrahydrofolate</name>
        <dbReference type="ChEBI" id="CHEBI:195366"/>
    </ligand>
</feature>
<dbReference type="SUPFAM" id="SSF53328">
    <property type="entry name" value="Formyltransferase"/>
    <property type="match status" value="1"/>
</dbReference>
<feature type="binding site" evidence="6">
    <location>
        <position position="65"/>
    </location>
    <ligand>
        <name>(6R)-10-formyltetrahydrofolate</name>
        <dbReference type="ChEBI" id="CHEBI:195366"/>
    </ligand>
</feature>
<feature type="active site" description="Proton donor" evidence="6">
    <location>
        <position position="109"/>
    </location>
</feature>
<accession>A0A3M0AFW2</accession>
<dbReference type="InterPro" id="IPR004607">
    <property type="entry name" value="GART"/>
</dbReference>
<dbReference type="GO" id="GO:0006189">
    <property type="term" value="P:'de novo' IMP biosynthetic process"/>
    <property type="evidence" value="ECO:0007669"/>
    <property type="project" value="UniProtKB-UniRule"/>
</dbReference>
<feature type="binding site" evidence="6">
    <location>
        <position position="107"/>
    </location>
    <ligand>
        <name>(6R)-10-formyltetrahydrofolate</name>
        <dbReference type="ChEBI" id="CHEBI:195366"/>
    </ligand>
</feature>
<keyword evidence="9" id="KW-1185">Reference proteome</keyword>
<evidence type="ECO:0000256" key="4">
    <source>
        <dbReference type="ARBA" id="ARBA00038440"/>
    </source>
</evidence>
<dbReference type="OrthoDB" id="9806170at2"/>
<dbReference type="EC" id="2.1.2.2" evidence="6"/>
<gene>
    <name evidence="6" type="primary">purN</name>
    <name evidence="8" type="ORF">DFR27_1205</name>
</gene>
<dbReference type="CDD" id="cd08645">
    <property type="entry name" value="FMT_core_GART"/>
    <property type="match status" value="1"/>
</dbReference>
<name>A0A3M0AFW2_9GAMM</name>
<evidence type="ECO:0000259" key="7">
    <source>
        <dbReference type="Pfam" id="PF00551"/>
    </source>
</evidence>